<evidence type="ECO:0000313" key="3">
    <source>
        <dbReference type="EMBL" id="PTN03295.1"/>
    </source>
</evidence>
<evidence type="ECO:0000313" key="4">
    <source>
        <dbReference type="Proteomes" id="UP000243859"/>
    </source>
</evidence>
<dbReference type="AlphaFoldDB" id="A0A2T5BUU8"/>
<dbReference type="EMBL" id="QAAA01000003">
    <property type="protein sequence ID" value="PTN03295.1"/>
    <property type="molecule type" value="Genomic_DNA"/>
</dbReference>
<feature type="chain" id="PRO_5015402296" evidence="2">
    <location>
        <begin position="25"/>
        <end position="150"/>
    </location>
</feature>
<dbReference type="Proteomes" id="UP000243859">
    <property type="component" value="Unassembled WGS sequence"/>
</dbReference>
<keyword evidence="4" id="KW-1185">Reference proteome</keyword>
<evidence type="ECO:0000256" key="2">
    <source>
        <dbReference type="SAM" id="SignalP"/>
    </source>
</evidence>
<evidence type="ECO:0000256" key="1">
    <source>
        <dbReference type="SAM" id="MobiDB-lite"/>
    </source>
</evidence>
<comment type="caution">
    <text evidence="3">The sequence shown here is derived from an EMBL/GenBank/DDBJ whole genome shotgun (WGS) entry which is preliminary data.</text>
</comment>
<protein>
    <submittedName>
        <fullName evidence="3">Uncharacterized protein</fullName>
    </submittedName>
</protein>
<organism evidence="3 4">
    <name type="scientific">Rhodovulum imhoffii</name>
    <dbReference type="NCBI Taxonomy" id="365340"/>
    <lineage>
        <taxon>Bacteria</taxon>
        <taxon>Pseudomonadati</taxon>
        <taxon>Pseudomonadota</taxon>
        <taxon>Alphaproteobacteria</taxon>
        <taxon>Rhodobacterales</taxon>
        <taxon>Paracoccaceae</taxon>
        <taxon>Rhodovulum</taxon>
    </lineage>
</organism>
<feature type="compositionally biased region" description="Basic and acidic residues" evidence="1">
    <location>
        <begin position="51"/>
        <end position="72"/>
    </location>
</feature>
<feature type="signal peptide" evidence="2">
    <location>
        <begin position="1"/>
        <end position="24"/>
    </location>
</feature>
<accession>A0A2T5BUU8</accession>
<proteinExistence type="predicted"/>
<keyword evidence="2" id="KW-0732">Signal</keyword>
<dbReference type="OrthoDB" id="7876829at2"/>
<dbReference type="RefSeq" id="WP_107891138.1">
    <property type="nucleotide sequence ID" value="NZ_NHSI01000062.1"/>
</dbReference>
<name>A0A2T5BUU8_9RHOB</name>
<gene>
    <name evidence="3" type="ORF">C8N32_103138</name>
</gene>
<feature type="region of interest" description="Disordered" evidence="1">
    <location>
        <begin position="51"/>
        <end position="79"/>
    </location>
</feature>
<reference evidence="3 4" key="1">
    <citation type="submission" date="2018-04" db="EMBL/GenBank/DDBJ databases">
        <title>Genomic Encyclopedia of Archaeal and Bacterial Type Strains, Phase II (KMG-II): from individual species to whole genera.</title>
        <authorList>
            <person name="Goeker M."/>
        </authorList>
    </citation>
    <scope>NUCLEOTIDE SEQUENCE [LARGE SCALE GENOMIC DNA]</scope>
    <source>
        <strain evidence="3 4">DSM 18064</strain>
    </source>
</reference>
<sequence length="150" mass="16618">MPKFLVSAVAALSLAVAGAAPARAADADDIAKALFGAATLFVIVKGLEKDDKPRAQRDRRPRVEPHRPRQEIIRPAPSRAKRALPGACVRHIETRRGATRKVVGQRCLERQGYRGRLPRACEVIVETRRGDRLGYGAHCLRQKGYRVARH</sequence>